<dbReference type="PANTHER" id="PTHR18945">
    <property type="entry name" value="NEUROTRANSMITTER GATED ION CHANNEL"/>
    <property type="match status" value="1"/>
</dbReference>
<sequence length="257" mass="29127">MISYQLSDDEMATQLFAILLISLCACAAWASEDEKKLLTKLFENYDTRVRPVLENSDKLTVEVGVTLRKLIKVNPVANTVEAIAWIVQKWQDYQLRWDPTHYGGINKVQVPQTDVFKTDLVLYNSAKAMYKEHRQQPNKVMIMSDGLVVIVDSVKLTADCPINDTATEITCPIILGSWVYDMSQIDLKPGTFTTDPDVIASPMWTVTGMKGKRVEKYFPKWELSYVSVNIDVNLSKNKNDMDVDKSHEEANVNANDL</sequence>
<accession>A0A914V641</accession>
<dbReference type="Proteomes" id="UP000887566">
    <property type="component" value="Unplaced"/>
</dbReference>
<dbReference type="SUPFAM" id="SSF63712">
    <property type="entry name" value="Nicotinic receptor ligand binding domain-like"/>
    <property type="match status" value="1"/>
</dbReference>
<dbReference type="AlphaFoldDB" id="A0A914V641"/>
<dbReference type="GO" id="GO:0016020">
    <property type="term" value="C:membrane"/>
    <property type="evidence" value="ECO:0007669"/>
    <property type="project" value="InterPro"/>
</dbReference>
<dbReference type="GO" id="GO:0004888">
    <property type="term" value="F:transmembrane signaling receptor activity"/>
    <property type="evidence" value="ECO:0007669"/>
    <property type="project" value="InterPro"/>
</dbReference>
<name>A0A914V641_9BILA</name>
<dbReference type="InterPro" id="IPR006201">
    <property type="entry name" value="Neur_channel"/>
</dbReference>
<dbReference type="GO" id="GO:0005230">
    <property type="term" value="F:extracellular ligand-gated monoatomic ion channel activity"/>
    <property type="evidence" value="ECO:0007669"/>
    <property type="project" value="InterPro"/>
</dbReference>
<reference evidence="3" key="1">
    <citation type="submission" date="2022-11" db="UniProtKB">
        <authorList>
            <consortium name="WormBaseParasite"/>
        </authorList>
    </citation>
    <scope>IDENTIFICATION</scope>
</reference>
<dbReference type="InterPro" id="IPR036734">
    <property type="entry name" value="Neur_chan_lig-bd_sf"/>
</dbReference>
<evidence type="ECO:0000313" key="2">
    <source>
        <dbReference type="Proteomes" id="UP000887566"/>
    </source>
</evidence>
<evidence type="ECO:0000313" key="3">
    <source>
        <dbReference type="WBParaSite" id="PSAMB.scaffold1497size30689.g13523.t1"/>
    </source>
</evidence>
<keyword evidence="2" id="KW-1185">Reference proteome</keyword>
<evidence type="ECO:0000259" key="1">
    <source>
        <dbReference type="Pfam" id="PF02931"/>
    </source>
</evidence>
<dbReference type="WBParaSite" id="PSAMB.scaffold1497size30689.g13523.t1">
    <property type="protein sequence ID" value="PSAMB.scaffold1497size30689.g13523.t1"/>
    <property type="gene ID" value="PSAMB.scaffold1497size30689.g13523"/>
</dbReference>
<dbReference type="Pfam" id="PF02931">
    <property type="entry name" value="Neur_chan_LBD"/>
    <property type="match status" value="1"/>
</dbReference>
<dbReference type="InterPro" id="IPR006202">
    <property type="entry name" value="Neur_chan_lig-bd"/>
</dbReference>
<dbReference type="FunFam" id="2.70.170.10:FF:000028">
    <property type="entry name" value="AcetylCholine Receptor"/>
    <property type="match status" value="1"/>
</dbReference>
<dbReference type="Gene3D" id="2.70.170.10">
    <property type="entry name" value="Neurotransmitter-gated ion-channel ligand-binding domain"/>
    <property type="match status" value="1"/>
</dbReference>
<feature type="domain" description="Neurotransmitter-gated ion-channel ligand-binding" evidence="1">
    <location>
        <begin position="34"/>
        <end position="235"/>
    </location>
</feature>
<proteinExistence type="predicted"/>
<protein>
    <submittedName>
        <fullName evidence="3">Neurotransmitter-gated ion-channel ligand-binding domain-containing protein</fullName>
    </submittedName>
</protein>
<organism evidence="2 3">
    <name type="scientific">Plectus sambesii</name>
    <dbReference type="NCBI Taxonomy" id="2011161"/>
    <lineage>
        <taxon>Eukaryota</taxon>
        <taxon>Metazoa</taxon>
        <taxon>Ecdysozoa</taxon>
        <taxon>Nematoda</taxon>
        <taxon>Chromadorea</taxon>
        <taxon>Plectida</taxon>
        <taxon>Plectina</taxon>
        <taxon>Plectoidea</taxon>
        <taxon>Plectidae</taxon>
        <taxon>Plectus</taxon>
    </lineage>
</organism>